<dbReference type="OrthoDB" id="1123495at2"/>
<evidence type="ECO:0000313" key="2">
    <source>
        <dbReference type="EMBL" id="MBB5729224.1"/>
    </source>
</evidence>
<comment type="caution">
    <text evidence="2">The sequence shown here is derived from an EMBL/GenBank/DDBJ whole genome shotgun (WGS) entry which is preliminary data.</text>
</comment>
<sequence length="429" mass="45622">MRLTIVADNSTEVNWGCRATSIALRQLLSRDHEIVGTITRDLLKAPLTSSRRATEDLHWGLTRRLRRPKLLRAPVAGRIATAVMDAGGRYHAPTDDAVRDGELLWTLRETSPKARRIVAAIAGCDAIVVNGEGEMIFSTPPRPTLRQTLAICALAGRMGKRVFYVNGMISRPPDGRVDAATVAAAAGVLAGAQVAVRDHHSVDVAAELLPGIAPPFFADSLFTWRRHFAETATARYDASRVSSWFERTGTAMPAVCNTSFVAISGSSSAAPRPVEAAARYTELVGALKALGLPMLLMPTCLGDNFLHRVARRTGVPIMPADAPIMACAAVAANAQLLVSGRWHPSIMAALGGTPCVFLGSNSHKTLSIQHLLRYDDPVEYGALPSAEDIAQVVLRARGLLKGGMGARARVSEAAAAMEASAGGLQGFVR</sequence>
<dbReference type="InterPro" id="IPR007345">
    <property type="entry name" value="Polysacch_pyruvyl_Trfase"/>
</dbReference>
<name>A0A7W9BSA4_9SPHN</name>
<keyword evidence="3" id="KW-1185">Reference proteome</keyword>
<dbReference type="PANTHER" id="PTHR36836">
    <property type="entry name" value="COLANIC ACID BIOSYNTHESIS PROTEIN WCAK"/>
    <property type="match status" value="1"/>
</dbReference>
<accession>A0A7W9BSA4</accession>
<dbReference type="AlphaFoldDB" id="A0A7W9BSA4"/>
<dbReference type="EMBL" id="JACIJR010000003">
    <property type="protein sequence ID" value="MBB5729224.1"/>
    <property type="molecule type" value="Genomic_DNA"/>
</dbReference>
<organism evidence="2 3">
    <name type="scientific">Sphingomonas prati</name>
    <dbReference type="NCBI Taxonomy" id="1843237"/>
    <lineage>
        <taxon>Bacteria</taxon>
        <taxon>Pseudomonadati</taxon>
        <taxon>Pseudomonadota</taxon>
        <taxon>Alphaproteobacteria</taxon>
        <taxon>Sphingomonadales</taxon>
        <taxon>Sphingomonadaceae</taxon>
        <taxon>Sphingomonas</taxon>
    </lineage>
</organism>
<evidence type="ECO:0000313" key="3">
    <source>
        <dbReference type="Proteomes" id="UP000546701"/>
    </source>
</evidence>
<reference evidence="2 3" key="1">
    <citation type="submission" date="2020-08" db="EMBL/GenBank/DDBJ databases">
        <title>Genomic Encyclopedia of Type Strains, Phase IV (KMG-IV): sequencing the most valuable type-strain genomes for metagenomic binning, comparative biology and taxonomic classification.</title>
        <authorList>
            <person name="Goeker M."/>
        </authorList>
    </citation>
    <scope>NUCLEOTIDE SEQUENCE [LARGE SCALE GENOMIC DNA]</scope>
    <source>
        <strain evidence="2 3">DSM 103336</strain>
    </source>
</reference>
<evidence type="ECO:0000259" key="1">
    <source>
        <dbReference type="Pfam" id="PF04230"/>
    </source>
</evidence>
<dbReference type="PANTHER" id="PTHR36836:SF1">
    <property type="entry name" value="COLANIC ACID BIOSYNTHESIS PROTEIN WCAK"/>
    <property type="match status" value="1"/>
</dbReference>
<gene>
    <name evidence="2" type="ORF">FHS99_001702</name>
</gene>
<feature type="domain" description="Polysaccharide pyruvyl transferase" evidence="1">
    <location>
        <begin position="94"/>
        <end position="361"/>
    </location>
</feature>
<dbReference type="RefSeq" id="WP_157174809.1">
    <property type="nucleotide sequence ID" value="NZ_BMJP01000002.1"/>
</dbReference>
<proteinExistence type="predicted"/>
<dbReference type="Proteomes" id="UP000546701">
    <property type="component" value="Unassembled WGS sequence"/>
</dbReference>
<dbReference type="Pfam" id="PF04230">
    <property type="entry name" value="PS_pyruv_trans"/>
    <property type="match status" value="1"/>
</dbReference>
<protein>
    <recommendedName>
        <fullName evidence="1">Polysaccharide pyruvyl transferase domain-containing protein</fullName>
    </recommendedName>
</protein>